<evidence type="ECO:0000256" key="1">
    <source>
        <dbReference type="SAM" id="MobiDB-lite"/>
    </source>
</evidence>
<gene>
    <name evidence="2" type="ORF">Tco_0654409</name>
</gene>
<feature type="compositionally biased region" description="Basic and acidic residues" evidence="1">
    <location>
        <begin position="192"/>
        <end position="224"/>
    </location>
</feature>
<keyword evidence="3" id="KW-1185">Reference proteome</keyword>
<feature type="compositionally biased region" description="Basic and acidic residues" evidence="1">
    <location>
        <begin position="89"/>
        <end position="111"/>
    </location>
</feature>
<organism evidence="2 3">
    <name type="scientific">Tanacetum coccineum</name>
    <dbReference type="NCBI Taxonomy" id="301880"/>
    <lineage>
        <taxon>Eukaryota</taxon>
        <taxon>Viridiplantae</taxon>
        <taxon>Streptophyta</taxon>
        <taxon>Embryophyta</taxon>
        <taxon>Tracheophyta</taxon>
        <taxon>Spermatophyta</taxon>
        <taxon>Magnoliopsida</taxon>
        <taxon>eudicotyledons</taxon>
        <taxon>Gunneridae</taxon>
        <taxon>Pentapetalae</taxon>
        <taxon>asterids</taxon>
        <taxon>campanulids</taxon>
        <taxon>Asterales</taxon>
        <taxon>Asteraceae</taxon>
        <taxon>Asteroideae</taxon>
        <taxon>Anthemideae</taxon>
        <taxon>Anthemidinae</taxon>
        <taxon>Tanacetum</taxon>
    </lineage>
</organism>
<feature type="region of interest" description="Disordered" evidence="1">
    <location>
        <begin position="1"/>
        <end position="634"/>
    </location>
</feature>
<feature type="compositionally biased region" description="Basic and acidic residues" evidence="1">
    <location>
        <begin position="499"/>
        <end position="524"/>
    </location>
</feature>
<proteinExistence type="predicted"/>
<dbReference type="EMBL" id="BQNB010009162">
    <property type="protein sequence ID" value="GJS59625.1"/>
    <property type="molecule type" value="Genomic_DNA"/>
</dbReference>
<feature type="compositionally biased region" description="Basic and acidic residues" evidence="1">
    <location>
        <begin position="1"/>
        <end position="18"/>
    </location>
</feature>
<feature type="compositionally biased region" description="Basic residues" evidence="1">
    <location>
        <begin position="456"/>
        <end position="467"/>
    </location>
</feature>
<feature type="compositionally biased region" description="Basic and acidic residues" evidence="1">
    <location>
        <begin position="47"/>
        <end position="76"/>
    </location>
</feature>
<name>A0ABQ4X394_9ASTR</name>
<feature type="compositionally biased region" description="Basic and acidic residues" evidence="1">
    <location>
        <begin position="401"/>
        <end position="418"/>
    </location>
</feature>
<feature type="compositionally biased region" description="Basic and acidic residues" evidence="1">
    <location>
        <begin position="472"/>
        <end position="486"/>
    </location>
</feature>
<feature type="compositionally biased region" description="Basic and acidic residues" evidence="1">
    <location>
        <begin position="379"/>
        <end position="392"/>
    </location>
</feature>
<feature type="compositionally biased region" description="Basic and acidic residues" evidence="1">
    <location>
        <begin position="311"/>
        <end position="348"/>
    </location>
</feature>
<feature type="compositionally biased region" description="Basic and acidic residues" evidence="1">
    <location>
        <begin position="429"/>
        <end position="440"/>
    </location>
</feature>
<feature type="compositionally biased region" description="Basic and acidic residues" evidence="1">
    <location>
        <begin position="621"/>
        <end position="634"/>
    </location>
</feature>
<feature type="compositionally biased region" description="Basic and acidic residues" evidence="1">
    <location>
        <begin position="542"/>
        <end position="557"/>
    </location>
</feature>
<feature type="compositionally biased region" description="Basic and acidic residues" evidence="1">
    <location>
        <begin position="597"/>
        <end position="606"/>
    </location>
</feature>
<evidence type="ECO:0000313" key="3">
    <source>
        <dbReference type="Proteomes" id="UP001151760"/>
    </source>
</evidence>
<feature type="compositionally biased region" description="Polar residues" evidence="1">
    <location>
        <begin position="299"/>
        <end position="310"/>
    </location>
</feature>
<reference evidence="2" key="1">
    <citation type="journal article" date="2022" name="Int. J. Mol. Sci.">
        <title>Draft Genome of Tanacetum Coccineum: Genomic Comparison of Closely Related Tanacetum-Family Plants.</title>
        <authorList>
            <person name="Yamashiro T."/>
            <person name="Shiraishi A."/>
            <person name="Nakayama K."/>
            <person name="Satake H."/>
        </authorList>
    </citation>
    <scope>NUCLEOTIDE SEQUENCE</scope>
</reference>
<feature type="compositionally biased region" description="Gly residues" evidence="1">
    <location>
        <begin position="228"/>
        <end position="238"/>
    </location>
</feature>
<dbReference type="Proteomes" id="UP001151760">
    <property type="component" value="Unassembled WGS sequence"/>
</dbReference>
<protein>
    <submittedName>
        <fullName evidence="2">Uncharacterized protein</fullName>
    </submittedName>
</protein>
<feature type="compositionally biased region" description="Basic and acidic residues" evidence="1">
    <location>
        <begin position="168"/>
        <end position="183"/>
    </location>
</feature>
<sequence length="634" mass="69580">MLPRHKNDVEVGKYEGKNRRERSRSRGVSGDSSATVRSPRRVLNSNEAERGDRAMEPNGHGESEFYNREREQRGRPSVEITIRGSGKVGRREREKIDKQTSKKQAEVAEKRQKGRTNSGTGVGSDTAPKGKLEGSTRSPAVFGPPRETAGEGDARIARERRWRGGTSEIEKQRGSIESRKCTERIAVLTGSKKKEGGEKRKVELGESRELRWKGDSHRLGDKVPRGSTGRGAGQGSPGEKGARPLQTGEQAQAVEGISGAGDITERGQNTSAGEGVEAVGSRPGEGDSGESSSERTDVGRNQQDNQSKIGETSERGDKQDSNSWVDLRKSRSGEGRKAQKAIDAEGQRWRRGRPRQSPGRAVPKRLAETIKALCSFDPQDGRRSESGGETRGFRGTGSDWDTVHVERVQLPEVKRRDSPVQVGDDGVEEAERRQVNEVSREANSTKAVGRGESNSKIKKRGVQRRRMQAVSKEGKEAGRIIGDHYRVRPPPFEGGNFGLKKEPGSRGTEKESGGSVRSDQHQKGGEIAGEVRVWRSGHSKRLRGDLDEDERREVKGGDEEEDGEKVVRQLRRRTRRERSARVRGGRARKKSEGGAAADERRGRAEPEGDVGVGVGTGQAKLLEERRGNEIDAES</sequence>
<comment type="caution">
    <text evidence="2">The sequence shown here is derived from an EMBL/GenBank/DDBJ whole genome shotgun (WGS) entry which is preliminary data.</text>
</comment>
<feature type="compositionally biased region" description="Basic and acidic residues" evidence="1">
    <location>
        <begin position="148"/>
        <end position="159"/>
    </location>
</feature>
<reference evidence="2" key="2">
    <citation type="submission" date="2022-01" db="EMBL/GenBank/DDBJ databases">
        <authorList>
            <person name="Yamashiro T."/>
            <person name="Shiraishi A."/>
            <person name="Satake H."/>
            <person name="Nakayama K."/>
        </authorList>
    </citation>
    <scope>NUCLEOTIDE SEQUENCE</scope>
</reference>
<evidence type="ECO:0000313" key="2">
    <source>
        <dbReference type="EMBL" id="GJS59625.1"/>
    </source>
</evidence>
<feature type="compositionally biased region" description="Basic residues" evidence="1">
    <location>
        <begin position="568"/>
        <end position="589"/>
    </location>
</feature>
<accession>A0ABQ4X394</accession>